<proteinExistence type="predicted"/>
<accession>A0A564TUT1</accession>
<evidence type="ECO:0000313" key="2">
    <source>
        <dbReference type="EMBL" id="VUX10963.1"/>
    </source>
</evidence>
<dbReference type="RefSeq" id="WP_064520134.1">
    <property type="nucleotide sequence ID" value="NZ_CABHNJ010000034.1"/>
</dbReference>
<reference evidence="2 3" key="1">
    <citation type="submission" date="2019-07" db="EMBL/GenBank/DDBJ databases">
        <authorList>
            <person name="Hibberd C M."/>
            <person name="Gehrig L. J."/>
            <person name="Chang H.-W."/>
            <person name="Venkatesh S."/>
        </authorList>
    </citation>
    <scope>NUCLEOTIDE SEQUENCE [LARGE SCALE GENOMIC DNA]</scope>
    <source>
        <strain evidence="2">Streptococcus_salivarius_SS_Bg39</strain>
    </source>
</reference>
<dbReference type="AlphaFoldDB" id="A0A564TUT1"/>
<evidence type="ECO:0000313" key="3">
    <source>
        <dbReference type="Proteomes" id="UP000380217"/>
    </source>
</evidence>
<gene>
    <name evidence="2" type="ORF">SSSS39_00237</name>
</gene>
<dbReference type="Gene3D" id="2.30.110.10">
    <property type="entry name" value="Electron Transport, Fmn-binding Protein, Chain A"/>
    <property type="match status" value="1"/>
</dbReference>
<dbReference type="Pfam" id="PF22696">
    <property type="entry name" value="Putative_PNPOx_2"/>
    <property type="match status" value="1"/>
</dbReference>
<feature type="domain" description="Pyridoxamine 5'-phosphate oxidase-like" evidence="1">
    <location>
        <begin position="11"/>
        <end position="130"/>
    </location>
</feature>
<name>A0A564TUT1_STRVE</name>
<dbReference type="InterPro" id="IPR055196">
    <property type="entry name" value="Putative_PNPOx_2"/>
</dbReference>
<dbReference type="Proteomes" id="UP000380217">
    <property type="component" value="Unassembled WGS sequence"/>
</dbReference>
<dbReference type="EMBL" id="CABHNJ010000034">
    <property type="protein sequence ID" value="VUX10963.1"/>
    <property type="molecule type" value="Genomic_DNA"/>
</dbReference>
<dbReference type="InterPro" id="IPR012349">
    <property type="entry name" value="Split_barrel_FMN-bd"/>
</dbReference>
<evidence type="ECO:0000259" key="1">
    <source>
        <dbReference type="Pfam" id="PF22696"/>
    </source>
</evidence>
<sequence length="138" mass="15667">MNTKTEFLRIMAEQKEMALATSVNNIPNVRIVNFYFDPSENILYFSSFKDNDKVKEIEENPSIAFTTIPHTGNQHVKAKGLAKRSSKTIFDMAAHFIAKVPDYKKTIDYAGESLILFEVRFDTAIVTKDLATISSLRL</sequence>
<protein>
    <submittedName>
        <fullName evidence="2">Pyridoxamine 5'-phosphate oxidase</fullName>
    </submittedName>
</protein>
<dbReference type="SUPFAM" id="SSF50475">
    <property type="entry name" value="FMN-binding split barrel"/>
    <property type="match status" value="1"/>
</dbReference>
<organism evidence="2 3">
    <name type="scientific">Streptococcus vestibularis</name>
    <dbReference type="NCBI Taxonomy" id="1343"/>
    <lineage>
        <taxon>Bacteria</taxon>
        <taxon>Bacillati</taxon>
        <taxon>Bacillota</taxon>
        <taxon>Bacilli</taxon>
        <taxon>Lactobacillales</taxon>
        <taxon>Streptococcaceae</taxon>
        <taxon>Streptococcus</taxon>
    </lineage>
</organism>